<evidence type="ECO:0000313" key="3">
    <source>
        <dbReference type="EMBL" id="CCM06586.1"/>
    </source>
</evidence>
<evidence type="ECO:0000256" key="1">
    <source>
        <dbReference type="SAM" id="MobiDB-lite"/>
    </source>
</evidence>
<keyword evidence="4" id="KW-1185">Reference proteome</keyword>
<name>J4ICK8_9APHY</name>
<dbReference type="GeneID" id="24101486"/>
<feature type="region of interest" description="Disordered" evidence="1">
    <location>
        <begin position="136"/>
        <end position="161"/>
    </location>
</feature>
<proteinExistence type="predicted"/>
<protein>
    <submittedName>
        <fullName evidence="3">Uncharacterized protein</fullName>
    </submittedName>
</protein>
<evidence type="ECO:0000313" key="4">
    <source>
        <dbReference type="Proteomes" id="UP000006352"/>
    </source>
</evidence>
<gene>
    <name evidence="3" type="ORF">FIBRA_08864</name>
</gene>
<evidence type="ECO:0000256" key="2">
    <source>
        <dbReference type="SAM" id="SignalP"/>
    </source>
</evidence>
<dbReference type="RefSeq" id="XP_012185869.1">
    <property type="nucleotide sequence ID" value="XM_012330479.1"/>
</dbReference>
<dbReference type="AlphaFoldDB" id="J4ICK8"/>
<dbReference type="InParanoid" id="J4ICK8"/>
<feature type="region of interest" description="Disordered" evidence="1">
    <location>
        <begin position="175"/>
        <end position="196"/>
    </location>
</feature>
<reference evidence="3 4" key="1">
    <citation type="journal article" date="2012" name="Appl. Environ. Microbiol.">
        <title>Short-read sequencing for genomic analysis of the brown rot fungus Fibroporia radiculosa.</title>
        <authorList>
            <person name="Tang J.D."/>
            <person name="Perkins A.D."/>
            <person name="Sonstegard T.S."/>
            <person name="Schroeder S.G."/>
            <person name="Burgess S.C."/>
            <person name="Diehl S.V."/>
        </authorList>
    </citation>
    <scope>NUCLEOTIDE SEQUENCE [LARGE SCALE GENOMIC DNA]</scope>
    <source>
        <strain evidence="3 4">TFFH 294</strain>
    </source>
</reference>
<keyword evidence="2" id="KW-0732">Signal</keyword>
<feature type="signal peptide" evidence="2">
    <location>
        <begin position="1"/>
        <end position="18"/>
    </location>
</feature>
<accession>J4ICK8</accession>
<organism evidence="3 4">
    <name type="scientific">Fibroporia radiculosa</name>
    <dbReference type="NCBI Taxonomy" id="599839"/>
    <lineage>
        <taxon>Eukaryota</taxon>
        <taxon>Fungi</taxon>
        <taxon>Dikarya</taxon>
        <taxon>Basidiomycota</taxon>
        <taxon>Agaricomycotina</taxon>
        <taxon>Agaricomycetes</taxon>
        <taxon>Polyporales</taxon>
        <taxon>Fibroporiaceae</taxon>
        <taxon>Fibroporia</taxon>
    </lineage>
</organism>
<sequence>MRASTIVVLCAATLPVLSVPMNHVYGRDYDVIDRRTLRDCLDMAGFCVKFACQVGAILPGHLMEATKEKVGDMLDPTPEPARIAKQQKETHDAYEQMMIKNIPWNKSMAQQAGKEAAEVARVKSAAQKAGKEAAEVATAKSTAQQNGKEPAAKAKKEQEKARQHFFNHLIHHDKANSAGNSAAPPDPSQIQPPAQRRANILGQLMARQLLEDTYLD</sequence>
<dbReference type="EMBL" id="HE797406">
    <property type="protein sequence ID" value="CCM06586.1"/>
    <property type="molecule type" value="Genomic_DNA"/>
</dbReference>
<dbReference type="Proteomes" id="UP000006352">
    <property type="component" value="Unassembled WGS sequence"/>
</dbReference>
<feature type="chain" id="PRO_5003778893" evidence="2">
    <location>
        <begin position="19"/>
        <end position="216"/>
    </location>
</feature>
<feature type="compositionally biased region" description="Basic and acidic residues" evidence="1">
    <location>
        <begin position="150"/>
        <end position="161"/>
    </location>
</feature>
<dbReference type="HOGENOM" id="CLU_1277636_0_0_1"/>